<dbReference type="EMBL" id="ABCK01000008">
    <property type="protein sequence ID" value="EDM27679.1"/>
    <property type="molecule type" value="Genomic_DNA"/>
</dbReference>
<dbReference type="STRING" id="313628.LNTAR_20773"/>
<comment type="caution">
    <text evidence="5">The sequence shown here is derived from an EMBL/GenBank/DDBJ whole genome shotgun (WGS) entry which is preliminary data.</text>
</comment>
<keyword evidence="2 5" id="KW-0808">Transferase</keyword>
<dbReference type="InterPro" id="IPR002123">
    <property type="entry name" value="Plipid/glycerol_acylTrfase"/>
</dbReference>
<feature type="domain" description="Phospholipid/glycerol acyltransferase" evidence="4">
    <location>
        <begin position="90"/>
        <end position="207"/>
    </location>
</feature>
<gene>
    <name evidence="5" type="ORF">LNTAR_20773</name>
</gene>
<reference evidence="5 6" key="1">
    <citation type="journal article" date="2010" name="J. Bacteriol.">
        <title>Genome sequence of Lentisphaera araneosa HTCC2155T, the type species of the order Lentisphaerales in the phylum Lentisphaerae.</title>
        <authorList>
            <person name="Thrash J.C."/>
            <person name="Cho J.C."/>
            <person name="Vergin K.L."/>
            <person name="Morris R.M."/>
            <person name="Giovannoni S.J."/>
        </authorList>
    </citation>
    <scope>NUCLEOTIDE SEQUENCE [LARGE SCALE GENOMIC DNA]</scope>
    <source>
        <strain evidence="5 6">HTCC2155</strain>
    </source>
</reference>
<accession>A6DL77</accession>
<dbReference type="SMART" id="SM00563">
    <property type="entry name" value="PlsC"/>
    <property type="match status" value="1"/>
</dbReference>
<dbReference type="AlphaFoldDB" id="A6DL77"/>
<dbReference type="GO" id="GO:0003841">
    <property type="term" value="F:1-acylglycerol-3-phosphate O-acyltransferase activity"/>
    <property type="evidence" value="ECO:0007669"/>
    <property type="project" value="TreeGrafter"/>
</dbReference>
<proteinExistence type="predicted"/>
<protein>
    <submittedName>
        <fullName evidence="5">1-acyl-sn-glycerol-3-phosphate acyltransferase, putative</fullName>
    </submittedName>
</protein>
<evidence type="ECO:0000256" key="3">
    <source>
        <dbReference type="ARBA" id="ARBA00023315"/>
    </source>
</evidence>
<evidence type="ECO:0000259" key="4">
    <source>
        <dbReference type="SMART" id="SM00563"/>
    </source>
</evidence>
<dbReference type="SUPFAM" id="SSF69593">
    <property type="entry name" value="Glycerol-3-phosphate (1)-acyltransferase"/>
    <property type="match status" value="1"/>
</dbReference>
<dbReference type="OrthoDB" id="9803035at2"/>
<evidence type="ECO:0000256" key="1">
    <source>
        <dbReference type="ARBA" id="ARBA00005189"/>
    </source>
</evidence>
<dbReference type="Pfam" id="PF01553">
    <property type="entry name" value="Acyltransferase"/>
    <property type="match status" value="1"/>
</dbReference>
<evidence type="ECO:0000313" key="6">
    <source>
        <dbReference type="Proteomes" id="UP000004947"/>
    </source>
</evidence>
<dbReference type="Proteomes" id="UP000004947">
    <property type="component" value="Unassembled WGS sequence"/>
</dbReference>
<keyword evidence="6" id="KW-1185">Reference proteome</keyword>
<keyword evidence="3 5" id="KW-0012">Acyltransferase</keyword>
<name>A6DL77_9BACT</name>
<comment type="pathway">
    <text evidence="1">Lipid metabolism.</text>
</comment>
<sequence length="262" mass="29465">MSLPKPSLEGDGYKTLEPSRKFMDKLLGLGNLYFYYKAFKPINDFSKICQAGNYDFINLAKHCQRVMQAVEDSGGSVEIDGLDNLVKEPRVYVANHMSSLETVTLSYVMQKAGPSIFVIKESLMTYPVFGHIMQGMNCIPMTRDNPIQDLKTLLKQGGEMLKNGTSVIIFPQKTRGVEFIGDEFNSIGCKLARRAGVKIQPFALDTSFWGKGKIVSDYGPITRSSTVRYSFGEGMDLDAKNQKEVHNKCVEFIENKLNQWKN</sequence>
<evidence type="ECO:0000313" key="5">
    <source>
        <dbReference type="EMBL" id="EDM27679.1"/>
    </source>
</evidence>
<dbReference type="PANTHER" id="PTHR10434">
    <property type="entry name" value="1-ACYL-SN-GLYCEROL-3-PHOSPHATE ACYLTRANSFERASE"/>
    <property type="match status" value="1"/>
</dbReference>
<dbReference type="GO" id="GO:0006654">
    <property type="term" value="P:phosphatidic acid biosynthetic process"/>
    <property type="evidence" value="ECO:0007669"/>
    <property type="project" value="TreeGrafter"/>
</dbReference>
<dbReference type="CDD" id="cd07989">
    <property type="entry name" value="LPLAT_AGPAT-like"/>
    <property type="match status" value="1"/>
</dbReference>
<evidence type="ECO:0000256" key="2">
    <source>
        <dbReference type="ARBA" id="ARBA00022679"/>
    </source>
</evidence>
<dbReference type="RefSeq" id="WP_007278637.1">
    <property type="nucleotide sequence ID" value="NZ_ABCK01000008.1"/>
</dbReference>
<dbReference type="eggNOG" id="COG0204">
    <property type="taxonomic scope" value="Bacteria"/>
</dbReference>
<dbReference type="PANTHER" id="PTHR10434:SF40">
    <property type="entry name" value="1-ACYL-SN-GLYCEROL-3-PHOSPHATE ACYLTRANSFERASE"/>
    <property type="match status" value="1"/>
</dbReference>
<organism evidence="5 6">
    <name type="scientific">Lentisphaera araneosa HTCC2155</name>
    <dbReference type="NCBI Taxonomy" id="313628"/>
    <lineage>
        <taxon>Bacteria</taxon>
        <taxon>Pseudomonadati</taxon>
        <taxon>Lentisphaerota</taxon>
        <taxon>Lentisphaeria</taxon>
        <taxon>Lentisphaerales</taxon>
        <taxon>Lentisphaeraceae</taxon>
        <taxon>Lentisphaera</taxon>
    </lineage>
</organism>